<dbReference type="SMART" id="SM00345">
    <property type="entry name" value="HTH_GNTR"/>
    <property type="match status" value="1"/>
</dbReference>
<reference evidence="6" key="1">
    <citation type="submission" date="2019-08" db="EMBL/GenBank/DDBJ databases">
        <authorList>
            <person name="Kucharzyk K."/>
            <person name="Murdoch R.W."/>
            <person name="Higgins S."/>
            <person name="Loffler F."/>
        </authorList>
    </citation>
    <scope>NUCLEOTIDE SEQUENCE</scope>
</reference>
<dbReference type="InterPro" id="IPR000524">
    <property type="entry name" value="Tscrpt_reg_HTH_GntR"/>
</dbReference>
<dbReference type="AlphaFoldDB" id="A0A644Y8E7"/>
<dbReference type="PROSITE" id="PS50949">
    <property type="entry name" value="HTH_GNTR"/>
    <property type="match status" value="1"/>
</dbReference>
<gene>
    <name evidence="6" type="primary">lutR_22</name>
    <name evidence="6" type="ORF">SDC9_68846</name>
</gene>
<proteinExistence type="predicted"/>
<dbReference type="GO" id="GO:0003677">
    <property type="term" value="F:DNA binding"/>
    <property type="evidence" value="ECO:0007669"/>
    <property type="project" value="UniProtKB-KW"/>
</dbReference>
<evidence type="ECO:0000256" key="4">
    <source>
        <dbReference type="SAM" id="MobiDB-lite"/>
    </source>
</evidence>
<dbReference type="SUPFAM" id="SSF48008">
    <property type="entry name" value="GntR ligand-binding domain-like"/>
    <property type="match status" value="1"/>
</dbReference>
<dbReference type="SUPFAM" id="SSF46785">
    <property type="entry name" value="Winged helix' DNA-binding domain"/>
    <property type="match status" value="1"/>
</dbReference>
<dbReference type="PRINTS" id="PR00035">
    <property type="entry name" value="HTHGNTR"/>
</dbReference>
<evidence type="ECO:0000313" key="6">
    <source>
        <dbReference type="EMBL" id="MPM22394.1"/>
    </source>
</evidence>
<protein>
    <submittedName>
        <fullName evidence="6">HTH-type transcriptional regulator LutR</fullName>
    </submittedName>
</protein>
<sequence length="237" mass="28207">MENISLNPVKSKKAYMQIVEGILNSIHENKIEYGDKLYSEPELTKMLNVSRPTLREALRVLEFLGIVTVSPRKGIRINKPDMTDSYMPLIYMLMFEKTTELELFELRRAIQIAMAEAAARNRSEEDLHVLEEIIKNHKEHINEDYEIFARLDYDFHQQVVKCSGNDMCFKLMETLNILMKKQMVETIYNLPVEDRKLTVNLHERVYESIRDQKPEQARENMQEHMERPYRFYKNKSK</sequence>
<keyword evidence="2" id="KW-0238">DNA-binding</keyword>
<dbReference type="Pfam" id="PF00392">
    <property type="entry name" value="GntR"/>
    <property type="match status" value="1"/>
</dbReference>
<dbReference type="Pfam" id="PF07729">
    <property type="entry name" value="FCD"/>
    <property type="match status" value="1"/>
</dbReference>
<evidence type="ECO:0000256" key="1">
    <source>
        <dbReference type="ARBA" id="ARBA00023015"/>
    </source>
</evidence>
<dbReference type="PANTHER" id="PTHR43537:SF43">
    <property type="entry name" value="GNTR-FAMILY TRANSCRIPTIONAL REGULATOR"/>
    <property type="match status" value="1"/>
</dbReference>
<evidence type="ECO:0000256" key="3">
    <source>
        <dbReference type="ARBA" id="ARBA00023163"/>
    </source>
</evidence>
<keyword evidence="1" id="KW-0805">Transcription regulation</keyword>
<organism evidence="6">
    <name type="scientific">bioreactor metagenome</name>
    <dbReference type="NCBI Taxonomy" id="1076179"/>
    <lineage>
        <taxon>unclassified sequences</taxon>
        <taxon>metagenomes</taxon>
        <taxon>ecological metagenomes</taxon>
    </lineage>
</organism>
<comment type="caution">
    <text evidence="6">The sequence shown here is derived from an EMBL/GenBank/DDBJ whole genome shotgun (WGS) entry which is preliminary data.</text>
</comment>
<name>A0A644Y8E7_9ZZZZ</name>
<dbReference type="Gene3D" id="1.20.120.530">
    <property type="entry name" value="GntR ligand-binding domain-like"/>
    <property type="match status" value="1"/>
</dbReference>
<feature type="domain" description="HTH gntR-type" evidence="5">
    <location>
        <begin position="12"/>
        <end position="80"/>
    </location>
</feature>
<dbReference type="EMBL" id="VSSQ01003802">
    <property type="protein sequence ID" value="MPM22394.1"/>
    <property type="molecule type" value="Genomic_DNA"/>
</dbReference>
<accession>A0A644Y8E7</accession>
<keyword evidence="3" id="KW-0804">Transcription</keyword>
<dbReference type="InterPro" id="IPR036388">
    <property type="entry name" value="WH-like_DNA-bd_sf"/>
</dbReference>
<evidence type="ECO:0000256" key="2">
    <source>
        <dbReference type="ARBA" id="ARBA00023125"/>
    </source>
</evidence>
<dbReference type="InterPro" id="IPR036390">
    <property type="entry name" value="WH_DNA-bd_sf"/>
</dbReference>
<dbReference type="PANTHER" id="PTHR43537">
    <property type="entry name" value="TRANSCRIPTIONAL REGULATOR, GNTR FAMILY"/>
    <property type="match status" value="1"/>
</dbReference>
<feature type="compositionally biased region" description="Basic and acidic residues" evidence="4">
    <location>
        <begin position="211"/>
        <end position="229"/>
    </location>
</feature>
<feature type="region of interest" description="Disordered" evidence="4">
    <location>
        <begin position="211"/>
        <end position="237"/>
    </location>
</feature>
<evidence type="ECO:0000259" key="5">
    <source>
        <dbReference type="PROSITE" id="PS50949"/>
    </source>
</evidence>
<dbReference type="CDD" id="cd07377">
    <property type="entry name" value="WHTH_GntR"/>
    <property type="match status" value="1"/>
</dbReference>
<dbReference type="Gene3D" id="1.10.10.10">
    <property type="entry name" value="Winged helix-like DNA-binding domain superfamily/Winged helix DNA-binding domain"/>
    <property type="match status" value="1"/>
</dbReference>
<dbReference type="InterPro" id="IPR008920">
    <property type="entry name" value="TF_FadR/GntR_C"/>
</dbReference>
<dbReference type="SMART" id="SM00895">
    <property type="entry name" value="FCD"/>
    <property type="match status" value="1"/>
</dbReference>
<dbReference type="GO" id="GO:0003700">
    <property type="term" value="F:DNA-binding transcription factor activity"/>
    <property type="evidence" value="ECO:0007669"/>
    <property type="project" value="InterPro"/>
</dbReference>
<dbReference type="InterPro" id="IPR011711">
    <property type="entry name" value="GntR_C"/>
</dbReference>